<proteinExistence type="predicted"/>
<dbReference type="HOGENOM" id="CLU_2529261_0_0_1"/>
<name>Q16SC3_AEDAE</name>
<sequence>MTRIEKYNCYGCRKTAMGHCAAYGLRKQFNEPFNKRRIEDPATVWATRKISIKNDFKPRPWKHLPVTPTDLYPGSSITRTPSKI</sequence>
<dbReference type="PaxDb" id="7159-AAEL010622-PA"/>
<organism evidence="1 2">
    <name type="scientific">Aedes aegypti</name>
    <name type="common">Yellowfever mosquito</name>
    <name type="synonym">Culex aegypti</name>
    <dbReference type="NCBI Taxonomy" id="7159"/>
    <lineage>
        <taxon>Eukaryota</taxon>
        <taxon>Metazoa</taxon>
        <taxon>Ecdysozoa</taxon>
        <taxon>Arthropoda</taxon>
        <taxon>Hexapoda</taxon>
        <taxon>Insecta</taxon>
        <taxon>Pterygota</taxon>
        <taxon>Neoptera</taxon>
        <taxon>Endopterygota</taxon>
        <taxon>Diptera</taxon>
        <taxon>Nematocera</taxon>
        <taxon>Culicoidea</taxon>
        <taxon>Culicidae</taxon>
        <taxon>Culicinae</taxon>
        <taxon>Aedini</taxon>
        <taxon>Aedes</taxon>
        <taxon>Stegomyia</taxon>
    </lineage>
</organism>
<evidence type="ECO:0000313" key="1">
    <source>
        <dbReference type="EMBL" id="EAT37370.1"/>
    </source>
</evidence>
<dbReference type="EMBL" id="CH477676">
    <property type="protein sequence ID" value="EAT37370.1"/>
    <property type="molecule type" value="Genomic_DNA"/>
</dbReference>
<reference evidence="1" key="1">
    <citation type="submission" date="2005-10" db="EMBL/GenBank/DDBJ databases">
        <authorList>
            <person name="Loftus B.J."/>
            <person name="Nene V.M."/>
            <person name="Hannick L.I."/>
            <person name="Bidwell S."/>
            <person name="Haas B."/>
            <person name="Amedeo P."/>
            <person name="Orvis J."/>
            <person name="Wortman J.R."/>
            <person name="White O.R."/>
            <person name="Salzberg S."/>
            <person name="Shumway M."/>
            <person name="Koo H."/>
            <person name="Zhao Y."/>
            <person name="Holmes M."/>
            <person name="Miller J."/>
            <person name="Schatz M."/>
            <person name="Pop M."/>
            <person name="Pai G."/>
            <person name="Utterback T."/>
            <person name="Rogers Y.-H."/>
            <person name="Kravitz S."/>
            <person name="Fraser C.M."/>
        </authorList>
    </citation>
    <scope>NUCLEOTIDE SEQUENCE</scope>
    <source>
        <strain evidence="1">Liverpool</strain>
    </source>
</reference>
<dbReference type="Proteomes" id="UP000682892">
    <property type="component" value="Chromosome 1"/>
</dbReference>
<gene>
    <name evidence="1" type="ORF">AaeL_AAEL010622</name>
</gene>
<dbReference type="AlphaFoldDB" id="Q16SC3"/>
<reference evidence="1" key="3">
    <citation type="submission" date="2012-09" db="EMBL/GenBank/DDBJ databases">
        <authorList>
            <consortium name="VectorBase"/>
        </authorList>
    </citation>
    <scope>NUCLEOTIDE SEQUENCE</scope>
    <source>
        <strain evidence="1">Liverpool</strain>
    </source>
</reference>
<accession>Q16SC3</accession>
<reference evidence="1" key="2">
    <citation type="journal article" date="2007" name="Science">
        <title>Genome sequence of Aedes aegypti, a major arbovirus vector.</title>
        <authorList>
            <person name="Nene V."/>
            <person name="Wortman J.R."/>
            <person name="Lawson D."/>
            <person name="Haas B."/>
            <person name="Kodira C."/>
            <person name="Tu Z.J."/>
            <person name="Loftus B."/>
            <person name="Xi Z."/>
            <person name="Megy K."/>
            <person name="Grabherr M."/>
            <person name="Ren Q."/>
            <person name="Zdobnov E.M."/>
            <person name="Lobo N.F."/>
            <person name="Campbell K.S."/>
            <person name="Brown S.E."/>
            <person name="Bonaldo M.F."/>
            <person name="Zhu J."/>
            <person name="Sinkins S.P."/>
            <person name="Hogenkamp D.G."/>
            <person name="Amedeo P."/>
            <person name="Arensburger P."/>
            <person name="Atkinson P.W."/>
            <person name="Bidwell S."/>
            <person name="Biedler J."/>
            <person name="Birney E."/>
            <person name="Bruggner R.V."/>
            <person name="Costas J."/>
            <person name="Coy M.R."/>
            <person name="Crabtree J."/>
            <person name="Crawford M."/>
            <person name="Debruyn B."/>
            <person name="Decaprio D."/>
            <person name="Eiglmeier K."/>
            <person name="Eisenstadt E."/>
            <person name="El-Dorry H."/>
            <person name="Gelbart W.M."/>
            <person name="Gomes S.L."/>
            <person name="Hammond M."/>
            <person name="Hannick L.I."/>
            <person name="Hogan J.R."/>
            <person name="Holmes M.H."/>
            <person name="Jaffe D."/>
            <person name="Johnston J.S."/>
            <person name="Kennedy R.C."/>
            <person name="Koo H."/>
            <person name="Kravitz S."/>
            <person name="Kriventseva E.V."/>
            <person name="Kulp D."/>
            <person name="Labutti K."/>
            <person name="Lee E."/>
            <person name="Li S."/>
            <person name="Lovin D.D."/>
            <person name="Mao C."/>
            <person name="Mauceli E."/>
            <person name="Menck C.F."/>
            <person name="Miller J.R."/>
            <person name="Montgomery P."/>
            <person name="Mori A."/>
            <person name="Nascimento A.L."/>
            <person name="Naveira H.F."/>
            <person name="Nusbaum C."/>
            <person name="O'leary S."/>
            <person name="Orvis J."/>
            <person name="Pertea M."/>
            <person name="Quesneville H."/>
            <person name="Reidenbach K.R."/>
            <person name="Rogers Y.H."/>
            <person name="Roth C.W."/>
            <person name="Schneider J.R."/>
            <person name="Schatz M."/>
            <person name="Shumway M."/>
            <person name="Stanke M."/>
            <person name="Stinson E.O."/>
            <person name="Tubio J.M."/>
            <person name="Vanzee J.P."/>
            <person name="Verjovski-Almeida S."/>
            <person name="Werner D."/>
            <person name="White O."/>
            <person name="Wyder S."/>
            <person name="Zeng Q."/>
            <person name="Zhao Q."/>
            <person name="Zhao Y."/>
            <person name="Hill C.A."/>
            <person name="Raikhel A.S."/>
            <person name="Soares M.B."/>
            <person name="Knudson D.L."/>
            <person name="Lee N.H."/>
            <person name="Galagan J."/>
            <person name="Salzberg S.L."/>
            <person name="Paulsen I.T."/>
            <person name="Dimopoulos G."/>
            <person name="Collins F.H."/>
            <person name="Birren B."/>
            <person name="Fraser-Liggett C.M."/>
            <person name="Severson D.W."/>
        </authorList>
    </citation>
    <scope>NUCLEOTIDE SEQUENCE [LARGE SCALE GENOMIC DNA]</scope>
    <source>
        <strain evidence="1">Liverpool</strain>
    </source>
</reference>
<protein>
    <submittedName>
        <fullName evidence="1">AAEL010622-PA</fullName>
    </submittedName>
</protein>
<evidence type="ECO:0000313" key="2">
    <source>
        <dbReference type="Proteomes" id="UP000682892"/>
    </source>
</evidence>